<dbReference type="PANTHER" id="PTHR30204:SF96">
    <property type="entry name" value="CHROMOSOME-ANCHORING PROTEIN RACA"/>
    <property type="match status" value="1"/>
</dbReference>
<evidence type="ECO:0000256" key="1">
    <source>
        <dbReference type="ARBA" id="ARBA00023125"/>
    </source>
</evidence>
<accession>A0ABW4LV17</accession>
<name>A0ABW4LV17_9BACI</name>
<comment type="caution">
    <text evidence="3">The sequence shown here is derived from an EMBL/GenBank/DDBJ whole genome shotgun (WGS) entry which is preliminary data.</text>
</comment>
<dbReference type="SMART" id="SM00422">
    <property type="entry name" value="HTH_MERR"/>
    <property type="match status" value="1"/>
</dbReference>
<organism evidence="3 4">
    <name type="scientific">Bacillus salitolerans</name>
    <dbReference type="NCBI Taxonomy" id="1437434"/>
    <lineage>
        <taxon>Bacteria</taxon>
        <taxon>Bacillati</taxon>
        <taxon>Bacillota</taxon>
        <taxon>Bacilli</taxon>
        <taxon>Bacillales</taxon>
        <taxon>Bacillaceae</taxon>
        <taxon>Bacillus</taxon>
    </lineage>
</organism>
<dbReference type="RefSeq" id="WP_377930109.1">
    <property type="nucleotide sequence ID" value="NZ_JBHUEM010000051.1"/>
</dbReference>
<dbReference type="Pfam" id="PF13411">
    <property type="entry name" value="MerR_1"/>
    <property type="match status" value="1"/>
</dbReference>
<feature type="domain" description="HTH merR-type" evidence="2">
    <location>
        <begin position="1"/>
        <end position="71"/>
    </location>
</feature>
<dbReference type="PROSITE" id="PS50937">
    <property type="entry name" value="HTH_MERR_2"/>
    <property type="match status" value="1"/>
</dbReference>
<dbReference type="SUPFAM" id="SSF46955">
    <property type="entry name" value="Putative DNA-binding domain"/>
    <property type="match status" value="1"/>
</dbReference>
<dbReference type="EMBL" id="JBHUEM010000051">
    <property type="protein sequence ID" value="MFD1738886.1"/>
    <property type="molecule type" value="Genomic_DNA"/>
</dbReference>
<sequence>MYVSTGELSKRLNISVRTIRYYNQIGLVQPSKIGGGGKRFYSKEDCLKLEKVLLLKSLSLPLEEIGQIVAEQSTENILTGHKAYLEQQLKSINKAIGYTNSLLNIMKLEGTLDLADIITLIVPLQEKQNWGKYFSIEEQDILQKNLPKVEESNVATRKWINLIKRIELCIEEGISPRSKQAKLIIEDMDILSEETFQGDKELMDKFWEIRRSEESSSTLNLYPINPEIIEFIEKAYE</sequence>
<gene>
    <name evidence="3" type="ORF">ACFSCX_20440</name>
</gene>
<dbReference type="InterPro" id="IPR000551">
    <property type="entry name" value="MerR-type_HTH_dom"/>
</dbReference>
<proteinExistence type="predicted"/>
<reference evidence="4" key="1">
    <citation type="journal article" date="2019" name="Int. J. Syst. Evol. Microbiol.">
        <title>The Global Catalogue of Microorganisms (GCM) 10K type strain sequencing project: providing services to taxonomists for standard genome sequencing and annotation.</title>
        <authorList>
            <consortium name="The Broad Institute Genomics Platform"/>
            <consortium name="The Broad Institute Genome Sequencing Center for Infectious Disease"/>
            <person name="Wu L."/>
            <person name="Ma J."/>
        </authorList>
    </citation>
    <scope>NUCLEOTIDE SEQUENCE [LARGE SCALE GENOMIC DNA]</scope>
    <source>
        <strain evidence="4">CCUG 49339</strain>
    </source>
</reference>
<dbReference type="InterPro" id="IPR009061">
    <property type="entry name" value="DNA-bd_dom_put_sf"/>
</dbReference>
<dbReference type="PANTHER" id="PTHR30204">
    <property type="entry name" value="REDOX-CYCLING DRUG-SENSING TRANSCRIPTIONAL ACTIVATOR SOXR"/>
    <property type="match status" value="1"/>
</dbReference>
<dbReference type="InterPro" id="IPR047057">
    <property type="entry name" value="MerR_fam"/>
</dbReference>
<evidence type="ECO:0000313" key="4">
    <source>
        <dbReference type="Proteomes" id="UP001597214"/>
    </source>
</evidence>
<evidence type="ECO:0000313" key="3">
    <source>
        <dbReference type="EMBL" id="MFD1738886.1"/>
    </source>
</evidence>
<dbReference type="Gene3D" id="1.10.1660.10">
    <property type="match status" value="1"/>
</dbReference>
<evidence type="ECO:0000259" key="2">
    <source>
        <dbReference type="PROSITE" id="PS50937"/>
    </source>
</evidence>
<keyword evidence="4" id="KW-1185">Reference proteome</keyword>
<keyword evidence="1" id="KW-0238">DNA-binding</keyword>
<dbReference type="Proteomes" id="UP001597214">
    <property type="component" value="Unassembled WGS sequence"/>
</dbReference>
<protein>
    <submittedName>
        <fullName evidence="3">MerR family transcriptional regulator</fullName>
    </submittedName>
</protein>